<feature type="transmembrane region" description="Helical" evidence="7">
    <location>
        <begin position="43"/>
        <end position="71"/>
    </location>
</feature>
<organism evidence="8 9">
    <name type="scientific">Pinctada imbricata</name>
    <name type="common">Atlantic pearl-oyster</name>
    <name type="synonym">Pinctada martensii</name>
    <dbReference type="NCBI Taxonomy" id="66713"/>
    <lineage>
        <taxon>Eukaryota</taxon>
        <taxon>Metazoa</taxon>
        <taxon>Spiralia</taxon>
        <taxon>Lophotrochozoa</taxon>
        <taxon>Mollusca</taxon>
        <taxon>Bivalvia</taxon>
        <taxon>Autobranchia</taxon>
        <taxon>Pteriomorphia</taxon>
        <taxon>Pterioida</taxon>
        <taxon>Pterioidea</taxon>
        <taxon>Pteriidae</taxon>
        <taxon>Pinctada</taxon>
    </lineage>
</organism>
<keyword evidence="3 7" id="KW-0812">Transmembrane</keyword>
<comment type="caution">
    <text evidence="8">The sequence shown here is derived from an EMBL/GenBank/DDBJ whole genome shotgun (WGS) entry which is preliminary data.</text>
</comment>
<dbReference type="PANTHER" id="PTHR12316">
    <property type="entry name" value="NINJURIN-RELATED"/>
    <property type="match status" value="1"/>
</dbReference>
<evidence type="ECO:0000256" key="2">
    <source>
        <dbReference type="ARBA" id="ARBA00008141"/>
    </source>
</evidence>
<reference evidence="8" key="1">
    <citation type="submission" date="2019-08" db="EMBL/GenBank/DDBJ databases">
        <title>The improved chromosome-level genome for the pearl oyster Pinctada fucata martensii using PacBio sequencing and Hi-C.</title>
        <authorList>
            <person name="Zheng Z."/>
        </authorList>
    </citation>
    <scope>NUCLEOTIDE SEQUENCE</scope>
    <source>
        <strain evidence="8">ZZ-2019</strain>
        <tissue evidence="8">Adductor muscle</tissue>
    </source>
</reference>
<evidence type="ECO:0000313" key="8">
    <source>
        <dbReference type="EMBL" id="KAK3102955.1"/>
    </source>
</evidence>
<accession>A0AA88YDB0</accession>
<dbReference type="Pfam" id="PF04923">
    <property type="entry name" value="Ninjurin"/>
    <property type="match status" value="1"/>
</dbReference>
<evidence type="ECO:0000256" key="5">
    <source>
        <dbReference type="ARBA" id="ARBA00022989"/>
    </source>
</evidence>
<dbReference type="EMBL" id="VSWD01000005">
    <property type="protein sequence ID" value="KAK3102955.1"/>
    <property type="molecule type" value="Genomic_DNA"/>
</dbReference>
<sequence>MAKTNKYSSRKSFVCSLFDVALMMANFSQMKTVLDQNQEEQKWYYVLLSCIGLSILLQIVFAVLMLIVWCIERRLEQRCPHHKVTNRDGNSTPQSQTGGTCCIGNTKSKCCSSDVADTLDEIGLFVVFIVIVLNIVIVSFGLTATGTINPANKTQ</sequence>
<dbReference type="GO" id="GO:0042246">
    <property type="term" value="P:tissue regeneration"/>
    <property type="evidence" value="ECO:0007669"/>
    <property type="project" value="InterPro"/>
</dbReference>
<dbReference type="GO" id="GO:0007155">
    <property type="term" value="P:cell adhesion"/>
    <property type="evidence" value="ECO:0007669"/>
    <property type="project" value="UniProtKB-KW"/>
</dbReference>
<dbReference type="PANTHER" id="PTHR12316:SF17">
    <property type="entry name" value="NINJURIN C, ISOFORM D"/>
    <property type="match status" value="1"/>
</dbReference>
<evidence type="ECO:0000256" key="6">
    <source>
        <dbReference type="ARBA" id="ARBA00023136"/>
    </source>
</evidence>
<evidence type="ECO:0000256" key="3">
    <source>
        <dbReference type="ARBA" id="ARBA00022692"/>
    </source>
</evidence>
<evidence type="ECO:0000256" key="7">
    <source>
        <dbReference type="SAM" id="Phobius"/>
    </source>
</evidence>
<dbReference type="InterPro" id="IPR007007">
    <property type="entry name" value="Ninjurin"/>
</dbReference>
<name>A0AA88YDB0_PINIB</name>
<keyword evidence="5 7" id="KW-1133">Transmembrane helix</keyword>
<dbReference type="GO" id="GO:0016020">
    <property type="term" value="C:membrane"/>
    <property type="evidence" value="ECO:0007669"/>
    <property type="project" value="UniProtKB-SubCell"/>
</dbReference>
<dbReference type="AlphaFoldDB" id="A0AA88YDB0"/>
<feature type="transmembrane region" description="Helical" evidence="7">
    <location>
        <begin position="122"/>
        <end position="142"/>
    </location>
</feature>
<keyword evidence="4" id="KW-0130">Cell adhesion</keyword>
<evidence type="ECO:0000256" key="4">
    <source>
        <dbReference type="ARBA" id="ARBA00022889"/>
    </source>
</evidence>
<protein>
    <submittedName>
        <fullName evidence="8">Uncharacterized protein</fullName>
    </submittedName>
</protein>
<feature type="transmembrane region" description="Helical" evidence="7">
    <location>
        <begin position="12"/>
        <end position="31"/>
    </location>
</feature>
<comment type="subcellular location">
    <subcellularLocation>
        <location evidence="1">Membrane</location>
        <topology evidence="1">Multi-pass membrane protein</topology>
    </subcellularLocation>
</comment>
<gene>
    <name evidence="8" type="ORF">FSP39_015255</name>
</gene>
<comment type="similarity">
    <text evidence="2">Belongs to the ninjurin family.</text>
</comment>
<dbReference type="Proteomes" id="UP001186944">
    <property type="component" value="Unassembled WGS sequence"/>
</dbReference>
<keyword evidence="6 7" id="KW-0472">Membrane</keyword>
<evidence type="ECO:0000256" key="1">
    <source>
        <dbReference type="ARBA" id="ARBA00004141"/>
    </source>
</evidence>
<keyword evidence="9" id="KW-1185">Reference proteome</keyword>
<evidence type="ECO:0000313" key="9">
    <source>
        <dbReference type="Proteomes" id="UP001186944"/>
    </source>
</evidence>
<proteinExistence type="inferred from homology"/>